<organism evidence="2 3">
    <name type="scientific">Xylophilus rhododendri</name>
    <dbReference type="NCBI Taxonomy" id="2697032"/>
    <lineage>
        <taxon>Bacteria</taxon>
        <taxon>Pseudomonadati</taxon>
        <taxon>Pseudomonadota</taxon>
        <taxon>Betaproteobacteria</taxon>
        <taxon>Burkholderiales</taxon>
        <taxon>Xylophilus</taxon>
    </lineage>
</organism>
<keyword evidence="1" id="KW-0472">Membrane</keyword>
<evidence type="ECO:0000313" key="2">
    <source>
        <dbReference type="EMBL" id="QHI97399.1"/>
    </source>
</evidence>
<dbReference type="AlphaFoldDB" id="A0A857J2Q0"/>
<evidence type="ECO:0000313" key="3">
    <source>
        <dbReference type="Proteomes" id="UP000464787"/>
    </source>
</evidence>
<proteinExistence type="predicted"/>
<protein>
    <submittedName>
        <fullName evidence="2">Uncharacterized protein</fullName>
    </submittedName>
</protein>
<dbReference type="EMBL" id="CP047650">
    <property type="protein sequence ID" value="QHI97399.1"/>
    <property type="molecule type" value="Genomic_DNA"/>
</dbReference>
<dbReference type="KEGG" id="xyk:GT347_05010"/>
<dbReference type="Proteomes" id="UP000464787">
    <property type="component" value="Chromosome"/>
</dbReference>
<keyword evidence="3" id="KW-1185">Reference proteome</keyword>
<keyword evidence="1" id="KW-1133">Transmembrane helix</keyword>
<evidence type="ECO:0000256" key="1">
    <source>
        <dbReference type="SAM" id="Phobius"/>
    </source>
</evidence>
<sequence>MSIDLFTTLAIAVSLLVYLGLGLLFYALAWAATRGDAMTTQGDTP</sequence>
<feature type="transmembrane region" description="Helical" evidence="1">
    <location>
        <begin position="6"/>
        <end position="28"/>
    </location>
</feature>
<gene>
    <name evidence="2" type="ORF">GT347_05010</name>
</gene>
<keyword evidence="1" id="KW-0812">Transmembrane</keyword>
<reference evidence="2 3" key="1">
    <citation type="submission" date="2020-01" db="EMBL/GenBank/DDBJ databases">
        <title>Genome sequencing of strain KACC 21265.</title>
        <authorList>
            <person name="Heo J."/>
            <person name="Kim S.-J."/>
            <person name="Kim J.-S."/>
            <person name="Hong S.-B."/>
            <person name="Kwon S.-W."/>
        </authorList>
    </citation>
    <scope>NUCLEOTIDE SEQUENCE [LARGE SCALE GENOMIC DNA]</scope>
    <source>
        <strain evidence="2 3">KACC 21265</strain>
    </source>
</reference>
<name>A0A857J2Q0_9BURK</name>
<accession>A0A857J2Q0</accession>
<dbReference type="RefSeq" id="WP_160550917.1">
    <property type="nucleotide sequence ID" value="NZ_CP047650.1"/>
</dbReference>